<protein>
    <submittedName>
        <fullName evidence="4">Uncharacterized protein LOC113217321</fullName>
    </submittedName>
</protein>
<keyword evidence="3" id="KW-1185">Reference proteome</keyword>
<proteinExistence type="predicted"/>
<dbReference type="AlphaFoldDB" id="A0A6J1TQF6"/>
<feature type="chain" id="PRO_5026837924" evidence="2">
    <location>
        <begin position="23"/>
        <end position="121"/>
    </location>
</feature>
<dbReference type="Proteomes" id="UP000504606">
    <property type="component" value="Unplaced"/>
</dbReference>
<feature type="compositionally biased region" description="Polar residues" evidence="1">
    <location>
        <begin position="38"/>
        <end position="64"/>
    </location>
</feature>
<feature type="signal peptide" evidence="2">
    <location>
        <begin position="1"/>
        <end position="22"/>
    </location>
</feature>
<gene>
    <name evidence="4" type="primary">LOC113217321</name>
</gene>
<dbReference type="RefSeq" id="XP_026292951.1">
    <property type="nucleotide sequence ID" value="XM_026437166.2"/>
</dbReference>
<name>A0A6J1TQF6_FRAOC</name>
<evidence type="ECO:0000256" key="2">
    <source>
        <dbReference type="SAM" id="SignalP"/>
    </source>
</evidence>
<organism evidence="3 4">
    <name type="scientific">Frankliniella occidentalis</name>
    <name type="common">Western flower thrips</name>
    <name type="synonym">Euthrips occidentalis</name>
    <dbReference type="NCBI Taxonomy" id="133901"/>
    <lineage>
        <taxon>Eukaryota</taxon>
        <taxon>Metazoa</taxon>
        <taxon>Ecdysozoa</taxon>
        <taxon>Arthropoda</taxon>
        <taxon>Hexapoda</taxon>
        <taxon>Insecta</taxon>
        <taxon>Pterygota</taxon>
        <taxon>Neoptera</taxon>
        <taxon>Paraneoptera</taxon>
        <taxon>Thysanoptera</taxon>
        <taxon>Terebrantia</taxon>
        <taxon>Thripoidea</taxon>
        <taxon>Thripidae</taxon>
        <taxon>Frankliniella</taxon>
    </lineage>
</organism>
<accession>A0A6J1TQF6</accession>
<evidence type="ECO:0000313" key="4">
    <source>
        <dbReference type="RefSeq" id="XP_026292951.1"/>
    </source>
</evidence>
<feature type="region of interest" description="Disordered" evidence="1">
    <location>
        <begin position="35"/>
        <end position="67"/>
    </location>
</feature>
<keyword evidence="2" id="KW-0732">Signal</keyword>
<sequence>MQPTWILVLAFVFTTAVHFSTSHESQERIHGLTEIQKRSANPNLSGNKYDSTLASSDGATNQVTPDLRRLRRDSIVIRPLGVTRIRNEKRQQKQAKSQKNKGKQRQTAQAVKGNLRFSGLL</sequence>
<feature type="region of interest" description="Disordered" evidence="1">
    <location>
        <begin position="81"/>
        <end position="121"/>
    </location>
</feature>
<dbReference type="GeneID" id="113217321"/>
<dbReference type="KEGG" id="foc:113217321"/>
<reference evidence="4" key="1">
    <citation type="submission" date="2025-08" db="UniProtKB">
        <authorList>
            <consortium name="RefSeq"/>
        </authorList>
    </citation>
    <scope>IDENTIFICATION</scope>
    <source>
        <tissue evidence="4">Whole organism</tissue>
    </source>
</reference>
<evidence type="ECO:0000313" key="3">
    <source>
        <dbReference type="Proteomes" id="UP000504606"/>
    </source>
</evidence>
<feature type="compositionally biased region" description="Basic residues" evidence="1">
    <location>
        <begin position="92"/>
        <end position="104"/>
    </location>
</feature>
<evidence type="ECO:0000256" key="1">
    <source>
        <dbReference type="SAM" id="MobiDB-lite"/>
    </source>
</evidence>